<evidence type="ECO:0000313" key="1">
    <source>
        <dbReference type="EMBL" id="GAA4362182.1"/>
    </source>
</evidence>
<protein>
    <submittedName>
        <fullName evidence="1">Uncharacterized protein</fullName>
    </submittedName>
</protein>
<accession>A0ABP8ILT0</accession>
<reference evidence="2" key="1">
    <citation type="journal article" date="2019" name="Int. J. Syst. Evol. Microbiol.">
        <title>The Global Catalogue of Microorganisms (GCM) 10K type strain sequencing project: providing services to taxonomists for standard genome sequencing and annotation.</title>
        <authorList>
            <consortium name="The Broad Institute Genomics Platform"/>
            <consortium name="The Broad Institute Genome Sequencing Center for Infectious Disease"/>
            <person name="Wu L."/>
            <person name="Ma J."/>
        </authorList>
    </citation>
    <scope>NUCLEOTIDE SEQUENCE [LARGE SCALE GENOMIC DNA]</scope>
    <source>
        <strain evidence="2">JCM 17923</strain>
    </source>
</reference>
<sequence length="144" mass="15448">MHRPENFTHAPHLYQVAPHHRPASAPLRELLVPAAPAPQLNVHPLLTVYRDGLCNLNGDAARALARAKAVTLAAPTAPGSRWLLLPLAEEQPGSLALYSPDRGGQRFRAYALAAAVFALLPDTQKKLCLEMAPLPGGIFQLTVA</sequence>
<comment type="caution">
    <text evidence="1">The sequence shown here is derived from an EMBL/GenBank/DDBJ whole genome shotgun (WGS) entry which is preliminary data.</text>
</comment>
<dbReference type="Proteomes" id="UP001501153">
    <property type="component" value="Unassembled WGS sequence"/>
</dbReference>
<dbReference type="RefSeq" id="WP_345236895.1">
    <property type="nucleotide sequence ID" value="NZ_BAABGZ010000064.1"/>
</dbReference>
<dbReference type="EMBL" id="BAABGZ010000064">
    <property type="protein sequence ID" value="GAA4362182.1"/>
    <property type="molecule type" value="Genomic_DNA"/>
</dbReference>
<keyword evidence="2" id="KW-1185">Reference proteome</keyword>
<organism evidence="1 2">
    <name type="scientific">Hymenobacter saemangeumensis</name>
    <dbReference type="NCBI Taxonomy" id="1084522"/>
    <lineage>
        <taxon>Bacteria</taxon>
        <taxon>Pseudomonadati</taxon>
        <taxon>Bacteroidota</taxon>
        <taxon>Cytophagia</taxon>
        <taxon>Cytophagales</taxon>
        <taxon>Hymenobacteraceae</taxon>
        <taxon>Hymenobacter</taxon>
    </lineage>
</organism>
<evidence type="ECO:0000313" key="2">
    <source>
        <dbReference type="Proteomes" id="UP001501153"/>
    </source>
</evidence>
<name>A0ABP8ILT0_9BACT</name>
<gene>
    <name evidence="1" type="ORF">GCM10023185_29870</name>
</gene>
<proteinExistence type="predicted"/>